<proteinExistence type="predicted"/>
<reference evidence="6 7" key="1">
    <citation type="journal article" date="2015" name="Genome Announc.">
        <title>Expanding the biotechnology potential of lactobacilli through comparative genomics of 213 strains and associated genera.</title>
        <authorList>
            <person name="Sun Z."/>
            <person name="Harris H.M."/>
            <person name="McCann A."/>
            <person name="Guo C."/>
            <person name="Argimon S."/>
            <person name="Zhang W."/>
            <person name="Yang X."/>
            <person name="Jeffery I.B."/>
            <person name="Cooney J.C."/>
            <person name="Kagawa T.F."/>
            <person name="Liu W."/>
            <person name="Song Y."/>
            <person name="Salvetti E."/>
            <person name="Wrobel A."/>
            <person name="Rasinkangas P."/>
            <person name="Parkhill J."/>
            <person name="Rea M.C."/>
            <person name="O'Sullivan O."/>
            <person name="Ritari J."/>
            <person name="Douillard F.P."/>
            <person name="Paul Ross R."/>
            <person name="Yang R."/>
            <person name="Briner A.E."/>
            <person name="Felis G.E."/>
            <person name="de Vos W.M."/>
            <person name="Barrangou R."/>
            <person name="Klaenhammer T.R."/>
            <person name="Caufield P.W."/>
            <person name="Cui Y."/>
            <person name="Zhang H."/>
            <person name="O'Toole P.W."/>
        </authorList>
    </citation>
    <scope>NUCLEOTIDE SEQUENCE [LARGE SCALE GENOMIC DNA]</scope>
    <source>
        <strain evidence="6 7">DSM 14421</strain>
    </source>
</reference>
<evidence type="ECO:0000256" key="5">
    <source>
        <dbReference type="SAM" id="Phobius"/>
    </source>
</evidence>
<feature type="transmembrane region" description="Helical" evidence="5">
    <location>
        <begin position="6"/>
        <end position="23"/>
    </location>
</feature>
<organism evidence="6 7">
    <name type="scientific">Lentilactobacillus diolivorans DSM 14421</name>
    <dbReference type="NCBI Taxonomy" id="1423739"/>
    <lineage>
        <taxon>Bacteria</taxon>
        <taxon>Bacillati</taxon>
        <taxon>Bacillota</taxon>
        <taxon>Bacilli</taxon>
        <taxon>Lactobacillales</taxon>
        <taxon>Lactobacillaceae</taxon>
        <taxon>Lentilactobacillus</taxon>
    </lineage>
</organism>
<evidence type="ECO:0000256" key="1">
    <source>
        <dbReference type="ARBA" id="ARBA00022475"/>
    </source>
</evidence>
<feature type="transmembrane region" description="Helical" evidence="5">
    <location>
        <begin position="60"/>
        <end position="80"/>
    </location>
</feature>
<keyword evidence="3 5" id="KW-1133">Transmembrane helix</keyword>
<feature type="transmembrane region" description="Helical" evidence="5">
    <location>
        <begin position="92"/>
        <end position="114"/>
    </location>
</feature>
<evidence type="ECO:0000256" key="2">
    <source>
        <dbReference type="ARBA" id="ARBA00022692"/>
    </source>
</evidence>
<dbReference type="Proteomes" id="UP000052013">
    <property type="component" value="Unassembled WGS sequence"/>
</dbReference>
<dbReference type="STRING" id="1423739.FC85_GL002887"/>
<gene>
    <name evidence="6" type="ORF">FC85_GL002887</name>
</gene>
<evidence type="ECO:0000313" key="6">
    <source>
        <dbReference type="EMBL" id="KRL66576.1"/>
    </source>
</evidence>
<feature type="transmembrane region" description="Helical" evidence="5">
    <location>
        <begin position="35"/>
        <end position="54"/>
    </location>
</feature>
<name>A0A0R1SBY1_9LACO</name>
<sequence>MIWLWIHIISWVILAIAVILAFVGPTSQAKICQMIARVVYLFAIVSGVFLLPYAWGDNPILTVIKVLIALGLIAAIEIGFAKYNQKAVSKSVVWWLLCFVILVGVLGLFLSHGYPFIQ</sequence>
<keyword evidence="4 5" id="KW-0472">Membrane</keyword>
<keyword evidence="2 5" id="KW-0812">Transmembrane</keyword>
<dbReference type="EMBL" id="AZEY01000041">
    <property type="protein sequence ID" value="KRL66576.1"/>
    <property type="molecule type" value="Genomic_DNA"/>
</dbReference>
<evidence type="ECO:0000256" key="3">
    <source>
        <dbReference type="ARBA" id="ARBA00022989"/>
    </source>
</evidence>
<dbReference type="Pfam" id="PF07457">
    <property type="entry name" value="DUF1516"/>
    <property type="match status" value="1"/>
</dbReference>
<dbReference type="AlphaFoldDB" id="A0A0R1SBY1"/>
<dbReference type="PATRIC" id="fig|1423739.3.peg.2999"/>
<evidence type="ECO:0000256" key="4">
    <source>
        <dbReference type="ARBA" id="ARBA00023136"/>
    </source>
</evidence>
<dbReference type="InterPro" id="IPR010899">
    <property type="entry name" value="UPF0344"/>
</dbReference>
<protein>
    <submittedName>
        <fullName evidence="6">Uncharacterized protein</fullName>
    </submittedName>
</protein>
<keyword evidence="1" id="KW-1003">Cell membrane</keyword>
<accession>A0A0R1SBY1</accession>
<evidence type="ECO:0000313" key="7">
    <source>
        <dbReference type="Proteomes" id="UP000052013"/>
    </source>
</evidence>
<dbReference type="RefSeq" id="WP_057864442.1">
    <property type="nucleotide sequence ID" value="NZ_AZEY01000041.1"/>
</dbReference>
<comment type="caution">
    <text evidence="6">The sequence shown here is derived from an EMBL/GenBank/DDBJ whole genome shotgun (WGS) entry which is preliminary data.</text>
</comment>